<gene>
    <name evidence="1" type="ORF">J1N35_019011</name>
</gene>
<evidence type="ECO:0000313" key="2">
    <source>
        <dbReference type="Proteomes" id="UP000828251"/>
    </source>
</evidence>
<accession>A0A9D3VQ21</accession>
<organism evidence="1 2">
    <name type="scientific">Gossypium stocksii</name>
    <dbReference type="NCBI Taxonomy" id="47602"/>
    <lineage>
        <taxon>Eukaryota</taxon>
        <taxon>Viridiplantae</taxon>
        <taxon>Streptophyta</taxon>
        <taxon>Embryophyta</taxon>
        <taxon>Tracheophyta</taxon>
        <taxon>Spermatophyta</taxon>
        <taxon>Magnoliopsida</taxon>
        <taxon>eudicotyledons</taxon>
        <taxon>Gunneridae</taxon>
        <taxon>Pentapetalae</taxon>
        <taxon>rosids</taxon>
        <taxon>malvids</taxon>
        <taxon>Malvales</taxon>
        <taxon>Malvaceae</taxon>
        <taxon>Malvoideae</taxon>
        <taxon>Gossypium</taxon>
    </lineage>
</organism>
<evidence type="ECO:0000313" key="1">
    <source>
        <dbReference type="EMBL" id="KAH1091754.1"/>
    </source>
</evidence>
<dbReference type="AlphaFoldDB" id="A0A9D3VQ21"/>
<dbReference type="OrthoDB" id="1001844at2759"/>
<name>A0A9D3VQ21_9ROSI</name>
<reference evidence="1 2" key="1">
    <citation type="journal article" date="2021" name="Plant Biotechnol. J.">
        <title>Multi-omics assisted identification of the key and species-specific regulatory components of drought-tolerant mechanisms in Gossypium stocksii.</title>
        <authorList>
            <person name="Yu D."/>
            <person name="Ke L."/>
            <person name="Zhang D."/>
            <person name="Wu Y."/>
            <person name="Sun Y."/>
            <person name="Mei J."/>
            <person name="Sun J."/>
            <person name="Sun Y."/>
        </authorList>
    </citation>
    <scope>NUCLEOTIDE SEQUENCE [LARGE SCALE GENOMIC DNA]</scope>
    <source>
        <strain evidence="2">cv. E1</strain>
        <tissue evidence="1">Leaf</tissue>
    </source>
</reference>
<dbReference type="Proteomes" id="UP000828251">
    <property type="component" value="Unassembled WGS sequence"/>
</dbReference>
<dbReference type="EMBL" id="JAIQCV010000006">
    <property type="protein sequence ID" value="KAH1091754.1"/>
    <property type="molecule type" value="Genomic_DNA"/>
</dbReference>
<proteinExistence type="predicted"/>
<keyword evidence="2" id="KW-1185">Reference proteome</keyword>
<sequence>MGLSNSAPVNSLEFHSYERTSSCWHRVNQFLFPRYHHYFFSGKISSQPVGLLPPYGIVSSYFRQLQRIPHCCLLSESELYLSFSMADHSLGPAIDHRLGKLLLHQLANQMRTPPRADSSFCFLAYRVLATVSNCCSPSKGRFLCITHSSATGNITSCLTCMC</sequence>
<protein>
    <submittedName>
        <fullName evidence="1">Uncharacterized protein</fullName>
    </submittedName>
</protein>
<comment type="caution">
    <text evidence="1">The sequence shown here is derived from an EMBL/GenBank/DDBJ whole genome shotgun (WGS) entry which is preliminary data.</text>
</comment>